<evidence type="ECO:0000313" key="3">
    <source>
        <dbReference type="Proteomes" id="UP001470230"/>
    </source>
</evidence>
<name>A0ABR2L1G7_9EUKA</name>
<evidence type="ECO:0000313" key="2">
    <source>
        <dbReference type="EMBL" id="KAK8897202.1"/>
    </source>
</evidence>
<reference evidence="2 3" key="1">
    <citation type="submission" date="2024-04" db="EMBL/GenBank/DDBJ databases">
        <title>Tritrichomonas musculus Genome.</title>
        <authorList>
            <person name="Alves-Ferreira E."/>
            <person name="Grigg M."/>
            <person name="Lorenzi H."/>
            <person name="Galac M."/>
        </authorList>
    </citation>
    <scope>NUCLEOTIDE SEQUENCE [LARGE SCALE GENOMIC DNA]</scope>
    <source>
        <strain evidence="2 3">EAF2021</strain>
    </source>
</reference>
<proteinExistence type="predicted"/>
<feature type="region of interest" description="Disordered" evidence="1">
    <location>
        <begin position="210"/>
        <end position="233"/>
    </location>
</feature>
<sequence length="482" mass="56086">MSWNVEQKEEKRVLLCIENPNVKFTEVVRNTALYKLVRDQNFSTLSYLSNHIQEIIDTCFPLDYEKFNHNECFDLDIGSRSFLLFTKAPPSLLEALFQNDAIYTQMSLIFMKIHNESNPPYFLLSRISSILVFIVSNIPNEVNNCTGFIYQLLPFVDEPGVFDLFIQICSSDKSFELIQNSLVESKFADHVINEIKKYQNYLTNSIEKTQKDTQENNIQNNNQDENDKATDSINPKFTKEDKCELYISLLLRIIRLCNTNEILRKSFNSYKITETLYSLINSSTVILNELWDAIASISSSINEGNMIVFLPHAAEIVEEPYNKVFRYQSFSLEFIAKMMKLKSKGLSDLLLKQVQQVILRLIVQFPDSTNMMGSIFRLIKYGIIWDDCSNQFIENFVPLMIIEASNKNRNAVQANSKRLLWKFNSKPKYKFIRSKLIEKIDNYSEFCTSILDEYNQIMEFPYGGEMQNAISKSLFSSSFMIF</sequence>
<evidence type="ECO:0000256" key="1">
    <source>
        <dbReference type="SAM" id="MobiDB-lite"/>
    </source>
</evidence>
<gene>
    <name evidence="2" type="ORF">M9Y10_015137</name>
</gene>
<dbReference type="Proteomes" id="UP001470230">
    <property type="component" value="Unassembled WGS sequence"/>
</dbReference>
<comment type="caution">
    <text evidence="2">The sequence shown here is derived from an EMBL/GenBank/DDBJ whole genome shotgun (WGS) entry which is preliminary data.</text>
</comment>
<dbReference type="EMBL" id="JAPFFF010000002">
    <property type="protein sequence ID" value="KAK8897202.1"/>
    <property type="molecule type" value="Genomic_DNA"/>
</dbReference>
<protein>
    <submittedName>
        <fullName evidence="2">Uncharacterized protein</fullName>
    </submittedName>
</protein>
<organism evidence="2 3">
    <name type="scientific">Tritrichomonas musculus</name>
    <dbReference type="NCBI Taxonomy" id="1915356"/>
    <lineage>
        <taxon>Eukaryota</taxon>
        <taxon>Metamonada</taxon>
        <taxon>Parabasalia</taxon>
        <taxon>Tritrichomonadida</taxon>
        <taxon>Tritrichomonadidae</taxon>
        <taxon>Tritrichomonas</taxon>
    </lineage>
</organism>
<keyword evidence="3" id="KW-1185">Reference proteome</keyword>
<accession>A0ABR2L1G7</accession>